<accession>A0A0C2YTE4</accession>
<evidence type="ECO:0000313" key="2">
    <source>
        <dbReference type="EMBL" id="KIM52943.1"/>
    </source>
</evidence>
<reference evidence="3" key="2">
    <citation type="submission" date="2015-01" db="EMBL/GenBank/DDBJ databases">
        <title>Evolutionary Origins and Diversification of the Mycorrhizal Mutualists.</title>
        <authorList>
            <consortium name="DOE Joint Genome Institute"/>
            <consortium name="Mycorrhizal Genomics Consortium"/>
            <person name="Kohler A."/>
            <person name="Kuo A."/>
            <person name="Nagy L.G."/>
            <person name="Floudas D."/>
            <person name="Copeland A."/>
            <person name="Barry K.W."/>
            <person name="Cichocki N."/>
            <person name="Veneault-Fourrey C."/>
            <person name="LaButti K."/>
            <person name="Lindquist E.A."/>
            <person name="Lipzen A."/>
            <person name="Lundell T."/>
            <person name="Morin E."/>
            <person name="Murat C."/>
            <person name="Riley R."/>
            <person name="Ohm R."/>
            <person name="Sun H."/>
            <person name="Tunlid A."/>
            <person name="Henrissat B."/>
            <person name="Grigoriev I.V."/>
            <person name="Hibbett D.S."/>
            <person name="Martin F."/>
        </authorList>
    </citation>
    <scope>NUCLEOTIDE SEQUENCE [LARGE SCALE GENOMIC DNA]</scope>
    <source>
        <strain evidence="3">Foug A</strain>
    </source>
</reference>
<evidence type="ECO:0000313" key="3">
    <source>
        <dbReference type="Proteomes" id="UP000053989"/>
    </source>
</evidence>
<feature type="region of interest" description="Disordered" evidence="1">
    <location>
        <begin position="460"/>
        <end position="516"/>
    </location>
</feature>
<feature type="compositionally biased region" description="Basic and acidic residues" evidence="1">
    <location>
        <begin position="498"/>
        <end position="507"/>
    </location>
</feature>
<keyword evidence="3" id="KW-1185">Reference proteome</keyword>
<proteinExistence type="predicted"/>
<name>A0A0C2YTE4_9AGAM</name>
<protein>
    <submittedName>
        <fullName evidence="2">Uncharacterized protein</fullName>
    </submittedName>
</protein>
<feature type="compositionally biased region" description="Polar residues" evidence="1">
    <location>
        <begin position="484"/>
        <end position="497"/>
    </location>
</feature>
<dbReference type="InParanoid" id="A0A0C2YTE4"/>
<feature type="region of interest" description="Disordered" evidence="1">
    <location>
        <begin position="569"/>
        <end position="601"/>
    </location>
</feature>
<sequence>MVKIPKLTEDGQNWKIYCMKFLEVAATFDCLKVLAGRPYEGDDWDGCNALLCCTFMESVPPSIYFKIRRRTTYENFKYLAKHFRDSEPIPHRNEFQHAGTAAAAEMPKNYPTSMNAATEQHASAEWNNEDLSTTKALTQGTEDVNDGNVRCIQDPHTSYEASAKGTTSAKCTEMTIVVLASTPHEMQKRPQNSLQPTPQRLPIEDEPCACEQEVVESVVTAGHMNGTVKMAKPNVVDVDGKAVLGRDLAERVHIVNEGGEECESQSRLQQTNFCCEETCQHNGNSENDVPKAHGLPLEGEWTVLHASGDTGWEVEQVDALNKLTELLTMMVEPYIDNGDWNTCICLRGMWMQTDDTNGPGNRADASSCRADGSSCETDVLSNQADASRGWMDTLEVLNNAEIDHMSHGKGLSMYLSVGDAKHIVLETDGDGSHVDASTRQTDTSSIKTDVRIPANMPENVRTSQKRVKPSDLPVEGTICDPDESNASGNQTDMSSGRTDGHSVRNNEETAYSPVGREIEMPEPAIRWRRISVEGVDIYIPRNAPVEVLGRTFEFGQVEGGDEAIAPSVEGKRACDGDGNQNSDDGDDGGDGNKGGTMSSGSIDSMRVKAVLLAAENQYMHQN</sequence>
<dbReference type="EMBL" id="KN822195">
    <property type="protein sequence ID" value="KIM52943.1"/>
    <property type="molecule type" value="Genomic_DNA"/>
</dbReference>
<reference evidence="2 3" key="1">
    <citation type="submission" date="2014-04" db="EMBL/GenBank/DDBJ databases">
        <authorList>
            <consortium name="DOE Joint Genome Institute"/>
            <person name="Kuo A."/>
            <person name="Kohler A."/>
            <person name="Nagy L.G."/>
            <person name="Floudas D."/>
            <person name="Copeland A."/>
            <person name="Barry K.W."/>
            <person name="Cichocki N."/>
            <person name="Veneault-Fourrey C."/>
            <person name="LaButti K."/>
            <person name="Lindquist E.A."/>
            <person name="Lipzen A."/>
            <person name="Lundell T."/>
            <person name="Morin E."/>
            <person name="Murat C."/>
            <person name="Sun H."/>
            <person name="Tunlid A."/>
            <person name="Henrissat B."/>
            <person name="Grigoriev I.V."/>
            <person name="Hibbett D.S."/>
            <person name="Martin F."/>
            <person name="Nordberg H.P."/>
            <person name="Cantor M.N."/>
            <person name="Hua S.X."/>
        </authorList>
    </citation>
    <scope>NUCLEOTIDE SEQUENCE [LARGE SCALE GENOMIC DNA]</scope>
    <source>
        <strain evidence="2 3">Foug A</strain>
    </source>
</reference>
<gene>
    <name evidence="2" type="ORF">SCLCIDRAFT_32276</name>
</gene>
<dbReference type="OrthoDB" id="262529at2759"/>
<dbReference type="HOGENOM" id="CLU_018595_0_0_1"/>
<evidence type="ECO:0000256" key="1">
    <source>
        <dbReference type="SAM" id="MobiDB-lite"/>
    </source>
</evidence>
<dbReference type="Proteomes" id="UP000053989">
    <property type="component" value="Unassembled WGS sequence"/>
</dbReference>
<dbReference type="AlphaFoldDB" id="A0A0C2YTE4"/>
<organism evidence="2 3">
    <name type="scientific">Scleroderma citrinum Foug A</name>
    <dbReference type="NCBI Taxonomy" id="1036808"/>
    <lineage>
        <taxon>Eukaryota</taxon>
        <taxon>Fungi</taxon>
        <taxon>Dikarya</taxon>
        <taxon>Basidiomycota</taxon>
        <taxon>Agaricomycotina</taxon>
        <taxon>Agaricomycetes</taxon>
        <taxon>Agaricomycetidae</taxon>
        <taxon>Boletales</taxon>
        <taxon>Sclerodermatineae</taxon>
        <taxon>Sclerodermataceae</taxon>
        <taxon>Scleroderma</taxon>
    </lineage>
</organism>